<feature type="repeat" description="ANK" evidence="2">
    <location>
        <begin position="1023"/>
        <end position="1055"/>
    </location>
</feature>
<dbReference type="InterPro" id="IPR000845">
    <property type="entry name" value="Nucleoside_phosphorylase_d"/>
</dbReference>
<gene>
    <name evidence="5" type="ORF">BKA59DRAFT_431493</name>
</gene>
<dbReference type="Pfam" id="PF12796">
    <property type="entry name" value="Ank_2"/>
    <property type="match status" value="3"/>
</dbReference>
<feature type="repeat" description="ANK" evidence="2">
    <location>
        <begin position="1089"/>
        <end position="1121"/>
    </location>
</feature>
<evidence type="ECO:0000256" key="1">
    <source>
        <dbReference type="ARBA" id="ARBA00022737"/>
    </source>
</evidence>
<dbReference type="PROSITE" id="PS50088">
    <property type="entry name" value="ANK_REPEAT"/>
    <property type="match status" value="6"/>
</dbReference>
<dbReference type="PANTHER" id="PTHR46082:SF11">
    <property type="entry name" value="AAA+ ATPASE DOMAIN-CONTAINING PROTEIN-RELATED"/>
    <property type="match status" value="1"/>
</dbReference>
<feature type="domain" description="Nephrocystin 3-like N-terminal" evidence="4">
    <location>
        <begin position="376"/>
        <end position="540"/>
    </location>
</feature>
<dbReference type="Proteomes" id="UP000813427">
    <property type="component" value="Unassembled WGS sequence"/>
</dbReference>
<proteinExistence type="predicted"/>
<dbReference type="GO" id="GO:0003824">
    <property type="term" value="F:catalytic activity"/>
    <property type="evidence" value="ECO:0007669"/>
    <property type="project" value="InterPro"/>
</dbReference>
<dbReference type="InterPro" id="IPR027417">
    <property type="entry name" value="P-loop_NTPase"/>
</dbReference>
<evidence type="ECO:0000313" key="6">
    <source>
        <dbReference type="Proteomes" id="UP000813427"/>
    </source>
</evidence>
<protein>
    <recommendedName>
        <fullName evidence="7">Nucleoside phosphorylase domain-containing protein</fullName>
    </recommendedName>
</protein>
<dbReference type="AlphaFoldDB" id="A0A8K0S3G9"/>
<comment type="caution">
    <text evidence="5">The sequence shown here is derived from an EMBL/GenBank/DDBJ whole genome shotgun (WGS) entry which is preliminary data.</text>
</comment>
<dbReference type="SUPFAM" id="SSF53167">
    <property type="entry name" value="Purine and uridine phosphorylases"/>
    <property type="match status" value="1"/>
</dbReference>
<dbReference type="GO" id="GO:0009116">
    <property type="term" value="P:nucleoside metabolic process"/>
    <property type="evidence" value="ECO:0007669"/>
    <property type="project" value="InterPro"/>
</dbReference>
<evidence type="ECO:0008006" key="7">
    <source>
        <dbReference type="Google" id="ProtNLM"/>
    </source>
</evidence>
<dbReference type="InterPro" id="IPR035994">
    <property type="entry name" value="Nucleoside_phosphorylase_sf"/>
</dbReference>
<feature type="repeat" description="ANK" evidence="2">
    <location>
        <begin position="1056"/>
        <end position="1088"/>
    </location>
</feature>
<dbReference type="Gene3D" id="1.25.40.20">
    <property type="entry name" value="Ankyrin repeat-containing domain"/>
    <property type="match status" value="1"/>
</dbReference>
<name>A0A8K0S3G9_9HYPO</name>
<dbReference type="EMBL" id="JAGPXF010000002">
    <property type="protein sequence ID" value="KAH7256017.1"/>
    <property type="molecule type" value="Genomic_DNA"/>
</dbReference>
<dbReference type="PROSITE" id="PS50297">
    <property type="entry name" value="ANK_REP_REGION"/>
    <property type="match status" value="6"/>
</dbReference>
<dbReference type="InterPro" id="IPR002110">
    <property type="entry name" value="Ankyrin_rpt"/>
</dbReference>
<dbReference type="SUPFAM" id="SSF48403">
    <property type="entry name" value="Ankyrin repeat"/>
    <property type="match status" value="1"/>
</dbReference>
<dbReference type="InterPro" id="IPR036770">
    <property type="entry name" value="Ankyrin_rpt-contain_sf"/>
</dbReference>
<evidence type="ECO:0000259" key="3">
    <source>
        <dbReference type="Pfam" id="PF01048"/>
    </source>
</evidence>
<dbReference type="OrthoDB" id="20872at2759"/>
<evidence type="ECO:0000259" key="4">
    <source>
        <dbReference type="Pfam" id="PF24883"/>
    </source>
</evidence>
<keyword evidence="1" id="KW-0677">Repeat</keyword>
<dbReference type="Gene3D" id="3.40.50.1580">
    <property type="entry name" value="Nucleoside phosphorylase domain"/>
    <property type="match status" value="1"/>
</dbReference>
<feature type="repeat" description="ANK" evidence="2">
    <location>
        <begin position="957"/>
        <end position="989"/>
    </location>
</feature>
<dbReference type="PANTHER" id="PTHR46082">
    <property type="entry name" value="ATP/GTP-BINDING PROTEIN-RELATED"/>
    <property type="match status" value="1"/>
</dbReference>
<dbReference type="SMART" id="SM00248">
    <property type="entry name" value="ANK"/>
    <property type="match status" value="9"/>
</dbReference>
<evidence type="ECO:0000313" key="5">
    <source>
        <dbReference type="EMBL" id="KAH7256017.1"/>
    </source>
</evidence>
<sequence>MLDPTDPEAYTIGWICALPTESIAAQLVLDEEFEAVNITDSRDTNSYQYGRIKDHYVVIAILPSGYGKVNAATVGTNLLRSFPNVRIGLTVGIGGGAPSPKDIRLGDVVVGTPQGKHTGILQHDFGKSIQGVGFQRMGRLNSPPQALLTAVSNFQTNHARQGNGLKKAVGHLLKKNTHMKESFARPDSDTDILFEAEFIHQGKACDSCDSCLRVAGKVKKRTQRADKELKVHYGTIASGDELLREANRRDRLASDEGVLCFEMEAAGLMNSFPCLVIRGICDYSDSHKNKIWQGFAAMAAAAYAKQLLCVLRPRTVRSVDPLKWQLSEFSSQVSRTQRSIQAIHDGKSDADILEWLSDINSGAHHDDVFSLRAPHTGHWLLESPTYQEWIQGNGRVLFCPGIPGAGKTILTSIVINDLTERFRDTTKTSIAYIYCRFKRSDMQQVSRLLASLLKQFCYYLPSVPDIVRELFETHFKKQTRPQLSQTREILEKVACSFSRSFIVVDGLDEWSEQENDQWDLTDELLRLHERTGIDLFATSRCIPHILDKFSRYPSLHISCHEDDVRLYVEQNLWRISKHLDICESLEDQIKAGICKTCHGMFLVAKLHLDSLAAQTNIASLKATLDMFQIEAQQKDHVDVLTAMYNEAMQRVMAEKKRSKLAIDVLTWIHYSDQELSTLDLQTGVALRDDMTEVTDERITKVNQLISVCYGLVVVDEASDTIRFAHFTAQDYFNTNHQHWLKKGHTNLAKKCLQYLLMPNTLRASNPGTNLTDSDNLMEVISGITKLPLRGYALANWAKHAKLAETENDGSDEAKADMEKINRAAYQFLSQQSAFSSPIFFHLPPPSSDAKKWDISANGLHLAAYWGLAGAVPELVSDFGIDSRDKFGQTALCWASKTGQLGVVKYLLRRTNQWDSSYATFDRKIALLHAIRGNHVAVVKLLLGIKDDPASPDFDIANGFTPLMEASKQGRVHNAGLLLDRGAQVDRVNRSGRTALMGANFRNAEDIAKLLVARGADVDVKDFMDRTALMEASATGSEGIARLLIKKGSDVNAKDKRGQTCLMEASGSGSEGIAQQLVKNGADTTVKDEKGHTALQIACRANNDVIVDMLLDAGFDIETKSKDGKTSLILAAQTGLERIVRMLIVRGANVKELDDSSLSAFHWAGRNRHDRIVRIFRDMGISYLTYSNWKKAKPLDSSNSCM</sequence>
<dbReference type="Pfam" id="PF01048">
    <property type="entry name" value="PNP_UDP_1"/>
    <property type="match status" value="1"/>
</dbReference>
<evidence type="ECO:0000256" key="2">
    <source>
        <dbReference type="PROSITE-ProRule" id="PRU00023"/>
    </source>
</evidence>
<feature type="domain" description="Nucleoside phosphorylase" evidence="3">
    <location>
        <begin position="12"/>
        <end position="287"/>
    </location>
</feature>
<keyword evidence="2" id="KW-0040">ANK repeat</keyword>
<dbReference type="SUPFAM" id="SSF52540">
    <property type="entry name" value="P-loop containing nucleoside triphosphate hydrolases"/>
    <property type="match status" value="1"/>
</dbReference>
<dbReference type="InterPro" id="IPR056884">
    <property type="entry name" value="NPHP3-like_N"/>
</dbReference>
<feature type="repeat" description="ANK" evidence="2">
    <location>
        <begin position="990"/>
        <end position="1022"/>
    </location>
</feature>
<dbReference type="Pfam" id="PF00023">
    <property type="entry name" value="Ank"/>
    <property type="match status" value="1"/>
</dbReference>
<accession>A0A8K0S3G9</accession>
<organism evidence="5 6">
    <name type="scientific">Fusarium tricinctum</name>
    <dbReference type="NCBI Taxonomy" id="61284"/>
    <lineage>
        <taxon>Eukaryota</taxon>
        <taxon>Fungi</taxon>
        <taxon>Dikarya</taxon>
        <taxon>Ascomycota</taxon>
        <taxon>Pezizomycotina</taxon>
        <taxon>Sordariomycetes</taxon>
        <taxon>Hypocreomycetidae</taxon>
        <taxon>Hypocreales</taxon>
        <taxon>Nectriaceae</taxon>
        <taxon>Fusarium</taxon>
        <taxon>Fusarium tricinctum species complex</taxon>
    </lineage>
</organism>
<keyword evidence="6" id="KW-1185">Reference proteome</keyword>
<reference evidence="5" key="1">
    <citation type="journal article" date="2021" name="Nat. Commun.">
        <title>Genetic determinants of endophytism in the Arabidopsis root mycobiome.</title>
        <authorList>
            <person name="Mesny F."/>
            <person name="Miyauchi S."/>
            <person name="Thiergart T."/>
            <person name="Pickel B."/>
            <person name="Atanasova L."/>
            <person name="Karlsson M."/>
            <person name="Huettel B."/>
            <person name="Barry K.W."/>
            <person name="Haridas S."/>
            <person name="Chen C."/>
            <person name="Bauer D."/>
            <person name="Andreopoulos W."/>
            <person name="Pangilinan J."/>
            <person name="LaButti K."/>
            <person name="Riley R."/>
            <person name="Lipzen A."/>
            <person name="Clum A."/>
            <person name="Drula E."/>
            <person name="Henrissat B."/>
            <person name="Kohler A."/>
            <person name="Grigoriev I.V."/>
            <person name="Martin F.M."/>
            <person name="Hacquard S."/>
        </authorList>
    </citation>
    <scope>NUCLEOTIDE SEQUENCE</scope>
    <source>
        <strain evidence="5">MPI-SDFR-AT-0068</strain>
    </source>
</reference>
<feature type="repeat" description="ANK" evidence="2">
    <location>
        <begin position="1122"/>
        <end position="1154"/>
    </location>
</feature>
<dbReference type="Gene3D" id="3.40.50.300">
    <property type="entry name" value="P-loop containing nucleotide triphosphate hydrolases"/>
    <property type="match status" value="1"/>
</dbReference>
<dbReference type="Pfam" id="PF24883">
    <property type="entry name" value="NPHP3_N"/>
    <property type="match status" value="1"/>
</dbReference>
<dbReference type="InterPro" id="IPR053137">
    <property type="entry name" value="NLR-like"/>
</dbReference>